<evidence type="ECO:0000313" key="2">
    <source>
        <dbReference type="Proteomes" id="UP001203338"/>
    </source>
</evidence>
<proteinExistence type="predicted"/>
<dbReference type="RefSeq" id="WP_249701260.1">
    <property type="nucleotide sequence ID" value="NZ_JAMFLX010000029.1"/>
</dbReference>
<keyword evidence="2" id="KW-1185">Reference proteome</keyword>
<accession>A0ABT0PK24</accession>
<sequence>MIELKIIRVRTQPTPKDESRFINETEKKIPNPGVNSTRGKHIAQRHASEWLNYGNPDDWDVEFESAVLNTVDNLKIGQMKPSDMIEHFEKVRYTIAHKRKNADTYEFGLRRDTIPCSSPLEIHSYTQIIPSELTYGYALERAITIPYDGKHFIESQSNNGKYWADNSFYKREKQGPLRYGLVQGFINGDPIPLTQYVYCSRTEKHRLYESEKWFSELEVDYIGDNKESAIWLHTGADQIPVVLKHIQELIDKAVAGDLTVIPRIHWWYVHLTPVCRGSGGIAEMLTNTLCRLNGVDLPRWKDGVAPSVETLLEPNEEKFCENYHKLFASEDSLNNLFTSPLNLK</sequence>
<protein>
    <submittedName>
        <fullName evidence="1">Uncharacterized protein</fullName>
    </submittedName>
</protein>
<dbReference type="Pfam" id="PF05394">
    <property type="entry name" value="AvrB_AvrC"/>
    <property type="match status" value="1"/>
</dbReference>
<dbReference type="InterPro" id="IPR008798">
    <property type="entry name" value="Avirulence_B/C"/>
</dbReference>
<dbReference type="SUPFAM" id="SSF103383">
    <property type="entry name" value="Antivirulence factor"/>
    <property type="match status" value="1"/>
</dbReference>
<dbReference type="EMBL" id="JAMFLX010000029">
    <property type="protein sequence ID" value="MCL6271626.1"/>
    <property type="molecule type" value="Genomic_DNA"/>
</dbReference>
<dbReference type="Proteomes" id="UP001203338">
    <property type="component" value="Unassembled WGS sequence"/>
</dbReference>
<name>A0ABT0PK24_9GAMM</name>
<gene>
    <name evidence="1" type="ORF">M3P05_17045</name>
</gene>
<dbReference type="InterPro" id="IPR036231">
    <property type="entry name" value="Avirulence_B/C_sf"/>
</dbReference>
<comment type="caution">
    <text evidence="1">The sequence shown here is derived from an EMBL/GenBank/DDBJ whole genome shotgun (WGS) entry which is preliminary data.</text>
</comment>
<reference evidence="1 2" key="1">
    <citation type="submission" date="2022-05" db="EMBL/GenBank/DDBJ databases">
        <authorList>
            <person name="Park J.-S."/>
        </authorList>
    </citation>
    <scope>NUCLEOTIDE SEQUENCE [LARGE SCALE GENOMIC DNA]</scope>
    <source>
        <strain evidence="1 2">2012CJ34-2</strain>
    </source>
</reference>
<evidence type="ECO:0000313" key="1">
    <source>
        <dbReference type="EMBL" id="MCL6271626.1"/>
    </source>
</evidence>
<dbReference type="Gene3D" id="1.10.3290.20">
    <property type="match status" value="1"/>
</dbReference>
<organism evidence="1 2">
    <name type="scientific">Parendozoicomonas callyspongiae</name>
    <dbReference type="NCBI Taxonomy" id="2942213"/>
    <lineage>
        <taxon>Bacteria</taxon>
        <taxon>Pseudomonadati</taxon>
        <taxon>Pseudomonadota</taxon>
        <taxon>Gammaproteobacteria</taxon>
        <taxon>Oceanospirillales</taxon>
        <taxon>Endozoicomonadaceae</taxon>
        <taxon>Parendozoicomonas</taxon>
    </lineage>
</organism>